<feature type="domain" description="Fibronectin type III-like" evidence="3">
    <location>
        <begin position="705"/>
        <end position="774"/>
    </location>
</feature>
<dbReference type="InterPro" id="IPR017853">
    <property type="entry name" value="GH"/>
</dbReference>
<dbReference type="InterPro" id="IPR001764">
    <property type="entry name" value="Glyco_hydro_3_N"/>
</dbReference>
<keyword evidence="2 4" id="KW-0378">Hydrolase</keyword>
<dbReference type="Pfam" id="PF14310">
    <property type="entry name" value="Fn3-like"/>
    <property type="match status" value="1"/>
</dbReference>
<dbReference type="Proteomes" id="UP001596283">
    <property type="component" value="Unassembled WGS sequence"/>
</dbReference>
<comment type="caution">
    <text evidence="4">The sequence shown here is derived from an EMBL/GenBank/DDBJ whole genome shotgun (WGS) entry which is preliminary data.</text>
</comment>
<sequence length="805" mass="87544">MVNQKYQDTSLSPEERAENLMSQMSLEEKLGQIECFSRAHLVGKDPKKLYPQGFGQVSNLLATALPDEVSVAEMVNTDQKLAMSLSEHHIPALFHIEALCGVLIAKAKSFPAGIGQASTWNPQLQHQLGLQIGEQAHAVGMRQVAAPVLDITRDPRFGRLGESYGEDPTLASAMGTAFVKGLQHDGDLTKGVLATSKHFLGFQHGEGGIHSARTPIVPRELREVYAKPFQAAITDGGLGSVMNSYGEIDGDPVISSRKILTDLLRKEMKFDGYVVSDYMSMERLKDVFHTASDYTVAGVQSLEAGMDAELPVIHCYDHKLIDLIKNGQLNQKYLDRAVFDTLVVKFKLGLFEHPFALPVESLKKVYQSATTTNSSQAAQESLILLKNDGILPLKPQKKTIAVIGCHADSVRSYFGGYTYMAMKESTVGVKVTMAGIDVDDDSPVNSDATKSKTYSGSIVHRQNREVEALTRDCYPQSKSLVDELKGDCPDTKITYAYGYPYAGNDQSGFEEALNIARQADTVILTLGGKYGWNMASTTGEGIDAMSINLPECQEEFLTKVAELNKPMIGIHFDGRPISSDAADKYLNAIIEAWAPGEFGGPAIVDTLLGKKNPSGKLPVTVARTSGQLPVYYNHDNGSGIDAGPSMAFNSYVDGTRTPRYPFGFGLSYTNFNLGNLQVVGQEVSPDQSIELQADVTNTGSVPGDEVVQLYYRDQVASVVRPVKQLAGFQKVSLAAGEKTTVKFVIQPSLMSFLDSDMNWKIEAGKFELMLGTSSTDLPLSTTVTVSKDKLIDGTKRQFVATSEAD</sequence>
<evidence type="ECO:0000313" key="4">
    <source>
        <dbReference type="EMBL" id="MFC6260675.1"/>
    </source>
</evidence>
<dbReference type="InterPro" id="IPR036962">
    <property type="entry name" value="Glyco_hydro_3_N_sf"/>
</dbReference>
<dbReference type="Pfam" id="PF00933">
    <property type="entry name" value="Glyco_hydro_3"/>
    <property type="match status" value="1"/>
</dbReference>
<dbReference type="PANTHER" id="PTHR42715:SF10">
    <property type="entry name" value="BETA-GLUCOSIDASE"/>
    <property type="match status" value="1"/>
</dbReference>
<dbReference type="SMART" id="SM01217">
    <property type="entry name" value="Fn3_like"/>
    <property type="match status" value="1"/>
</dbReference>
<dbReference type="InterPro" id="IPR026891">
    <property type="entry name" value="Fn3-like"/>
</dbReference>
<dbReference type="Gene3D" id="3.40.50.1700">
    <property type="entry name" value="Glycoside hydrolase family 3 C-terminal domain"/>
    <property type="match status" value="1"/>
</dbReference>
<evidence type="ECO:0000259" key="3">
    <source>
        <dbReference type="SMART" id="SM01217"/>
    </source>
</evidence>
<comment type="similarity">
    <text evidence="1">Belongs to the glycosyl hydrolase 3 family.</text>
</comment>
<dbReference type="InterPro" id="IPR013783">
    <property type="entry name" value="Ig-like_fold"/>
</dbReference>
<gene>
    <name evidence="4" type="ORF">ACFP1C_06885</name>
</gene>
<dbReference type="SUPFAM" id="SSF52279">
    <property type="entry name" value="Beta-D-glucan exohydrolase, C-terminal domain"/>
    <property type="match status" value="1"/>
</dbReference>
<reference evidence="5" key="1">
    <citation type="journal article" date="2019" name="Int. J. Syst. Evol. Microbiol.">
        <title>The Global Catalogue of Microorganisms (GCM) 10K type strain sequencing project: providing services to taxonomists for standard genome sequencing and annotation.</title>
        <authorList>
            <consortium name="The Broad Institute Genomics Platform"/>
            <consortium name="The Broad Institute Genome Sequencing Center for Infectious Disease"/>
            <person name="Wu L."/>
            <person name="Ma J."/>
        </authorList>
    </citation>
    <scope>NUCLEOTIDE SEQUENCE [LARGE SCALE GENOMIC DNA]</scope>
    <source>
        <strain evidence="5">CCM 8908</strain>
    </source>
</reference>
<organism evidence="4 5">
    <name type="scientific">Levilactobacillus fujinensis</name>
    <dbReference type="NCBI Taxonomy" id="2486024"/>
    <lineage>
        <taxon>Bacteria</taxon>
        <taxon>Bacillati</taxon>
        <taxon>Bacillota</taxon>
        <taxon>Bacilli</taxon>
        <taxon>Lactobacillales</taxon>
        <taxon>Lactobacillaceae</taxon>
        <taxon>Levilactobacillus</taxon>
    </lineage>
</organism>
<keyword evidence="5" id="KW-1185">Reference proteome</keyword>
<dbReference type="PANTHER" id="PTHR42715">
    <property type="entry name" value="BETA-GLUCOSIDASE"/>
    <property type="match status" value="1"/>
</dbReference>
<proteinExistence type="inferred from homology"/>
<protein>
    <submittedName>
        <fullName evidence="4">Glycoside hydrolase family 3 N-terminal domain-containing protein</fullName>
    </submittedName>
</protein>
<dbReference type="RefSeq" id="WP_125686817.1">
    <property type="nucleotide sequence ID" value="NZ_JBHSSI010000036.1"/>
</dbReference>
<dbReference type="Gene3D" id="2.60.40.10">
    <property type="entry name" value="Immunoglobulins"/>
    <property type="match status" value="1"/>
</dbReference>
<dbReference type="PRINTS" id="PR00133">
    <property type="entry name" value="GLHYDRLASE3"/>
</dbReference>
<dbReference type="InterPro" id="IPR002772">
    <property type="entry name" value="Glyco_hydro_3_C"/>
</dbReference>
<name>A0ABW1TG78_9LACO</name>
<dbReference type="EMBL" id="JBHSSI010000036">
    <property type="protein sequence ID" value="MFC6260675.1"/>
    <property type="molecule type" value="Genomic_DNA"/>
</dbReference>
<dbReference type="InterPro" id="IPR036881">
    <property type="entry name" value="Glyco_hydro_3_C_sf"/>
</dbReference>
<accession>A0ABW1TG78</accession>
<dbReference type="GO" id="GO:0016787">
    <property type="term" value="F:hydrolase activity"/>
    <property type="evidence" value="ECO:0007669"/>
    <property type="project" value="UniProtKB-KW"/>
</dbReference>
<dbReference type="InterPro" id="IPR050288">
    <property type="entry name" value="Cellulose_deg_GH3"/>
</dbReference>
<dbReference type="Pfam" id="PF01915">
    <property type="entry name" value="Glyco_hydro_3_C"/>
    <property type="match status" value="1"/>
</dbReference>
<evidence type="ECO:0000313" key="5">
    <source>
        <dbReference type="Proteomes" id="UP001596283"/>
    </source>
</evidence>
<dbReference type="Gene3D" id="3.20.20.300">
    <property type="entry name" value="Glycoside hydrolase, family 3, N-terminal domain"/>
    <property type="match status" value="1"/>
</dbReference>
<evidence type="ECO:0000256" key="1">
    <source>
        <dbReference type="ARBA" id="ARBA00005336"/>
    </source>
</evidence>
<evidence type="ECO:0000256" key="2">
    <source>
        <dbReference type="ARBA" id="ARBA00022801"/>
    </source>
</evidence>
<dbReference type="SUPFAM" id="SSF51445">
    <property type="entry name" value="(Trans)glycosidases"/>
    <property type="match status" value="1"/>
</dbReference>